<name>A0ABY1QMJ7_9SPHN</name>
<keyword evidence="2" id="KW-1185">Reference proteome</keyword>
<dbReference type="EMBL" id="FXUI01000008">
    <property type="protein sequence ID" value="SMP75598.1"/>
    <property type="molecule type" value="Genomic_DNA"/>
</dbReference>
<gene>
    <name evidence="1" type="ORF">SAMN06296065_10899</name>
</gene>
<proteinExistence type="predicted"/>
<evidence type="ECO:0000313" key="2">
    <source>
        <dbReference type="Proteomes" id="UP001157910"/>
    </source>
</evidence>
<comment type="caution">
    <text evidence="1">The sequence shown here is derived from an EMBL/GenBank/DDBJ whole genome shotgun (WGS) entry which is preliminary data.</text>
</comment>
<reference evidence="1 2" key="1">
    <citation type="submission" date="2017-05" db="EMBL/GenBank/DDBJ databases">
        <authorList>
            <person name="Varghese N."/>
            <person name="Submissions S."/>
        </authorList>
    </citation>
    <scope>NUCLEOTIDE SEQUENCE [LARGE SCALE GENOMIC DNA]</scope>
    <source>
        <strain evidence="1 2">SM16</strain>
    </source>
</reference>
<organism evidence="1 2">
    <name type="scientific">Novosphingobium panipatense</name>
    <dbReference type="NCBI Taxonomy" id="428991"/>
    <lineage>
        <taxon>Bacteria</taxon>
        <taxon>Pseudomonadati</taxon>
        <taxon>Pseudomonadota</taxon>
        <taxon>Alphaproteobacteria</taxon>
        <taxon>Sphingomonadales</taxon>
        <taxon>Sphingomonadaceae</taxon>
        <taxon>Novosphingobium</taxon>
    </lineage>
</organism>
<evidence type="ECO:0000313" key="1">
    <source>
        <dbReference type="EMBL" id="SMP75598.1"/>
    </source>
</evidence>
<protein>
    <submittedName>
        <fullName evidence="1">Uncharacterized protein</fullName>
    </submittedName>
</protein>
<sequence length="31" mass="3444">MRVALAALSVTGIAEDWPFMRCCWMVRATGT</sequence>
<dbReference type="Proteomes" id="UP001157910">
    <property type="component" value="Unassembled WGS sequence"/>
</dbReference>
<accession>A0ABY1QMJ7</accession>